<evidence type="ECO:0000313" key="3">
    <source>
        <dbReference type="Proteomes" id="UP000235388"/>
    </source>
</evidence>
<reference evidence="2 3" key="1">
    <citation type="submission" date="2017-11" db="EMBL/GenBank/DDBJ databases">
        <title>De novo assembly and phasing of dikaryotic genomes from two isolates of Puccinia coronata f. sp. avenae, the causal agent of oat crown rust.</title>
        <authorList>
            <person name="Miller M.E."/>
            <person name="Zhang Y."/>
            <person name="Omidvar V."/>
            <person name="Sperschneider J."/>
            <person name="Schwessinger B."/>
            <person name="Raley C."/>
            <person name="Palmer J.M."/>
            <person name="Garnica D."/>
            <person name="Upadhyaya N."/>
            <person name="Rathjen J."/>
            <person name="Taylor J.M."/>
            <person name="Park R.F."/>
            <person name="Dodds P.N."/>
            <person name="Hirsch C.D."/>
            <person name="Kianian S.F."/>
            <person name="Figueroa M."/>
        </authorList>
    </citation>
    <scope>NUCLEOTIDE SEQUENCE [LARGE SCALE GENOMIC DNA]</scope>
    <source>
        <strain evidence="2">12NC29</strain>
    </source>
</reference>
<proteinExistence type="predicted"/>
<name>A0A2N5UPZ7_9BASI</name>
<evidence type="ECO:0000256" key="1">
    <source>
        <dbReference type="SAM" id="MobiDB-lite"/>
    </source>
</evidence>
<dbReference type="Proteomes" id="UP000235388">
    <property type="component" value="Unassembled WGS sequence"/>
</dbReference>
<dbReference type="EMBL" id="PGCJ01000189">
    <property type="protein sequence ID" value="PLW39842.1"/>
    <property type="molecule type" value="Genomic_DNA"/>
</dbReference>
<gene>
    <name evidence="2" type="ORF">PCANC_20664</name>
</gene>
<dbReference type="OrthoDB" id="10584553at2759"/>
<comment type="caution">
    <text evidence="2">The sequence shown here is derived from an EMBL/GenBank/DDBJ whole genome shotgun (WGS) entry which is preliminary data.</text>
</comment>
<evidence type="ECO:0000313" key="2">
    <source>
        <dbReference type="EMBL" id="PLW39842.1"/>
    </source>
</evidence>
<organism evidence="2 3">
    <name type="scientific">Puccinia coronata f. sp. avenae</name>
    <dbReference type="NCBI Taxonomy" id="200324"/>
    <lineage>
        <taxon>Eukaryota</taxon>
        <taxon>Fungi</taxon>
        <taxon>Dikarya</taxon>
        <taxon>Basidiomycota</taxon>
        <taxon>Pucciniomycotina</taxon>
        <taxon>Pucciniomycetes</taxon>
        <taxon>Pucciniales</taxon>
        <taxon>Pucciniaceae</taxon>
        <taxon>Puccinia</taxon>
    </lineage>
</organism>
<dbReference type="AlphaFoldDB" id="A0A2N5UPZ7"/>
<protein>
    <submittedName>
        <fullName evidence="2">Uncharacterized protein</fullName>
    </submittedName>
</protein>
<keyword evidence="3" id="KW-1185">Reference proteome</keyword>
<feature type="region of interest" description="Disordered" evidence="1">
    <location>
        <begin position="24"/>
        <end position="47"/>
    </location>
</feature>
<accession>A0A2N5UPZ7</accession>
<sequence>MGIPYSSPTDILVIATLGPSAEFDPTEFCSKEPQEEYPPPRPDNQEGERQLLQSLDLLSLEVPQLEPERSHIKYNCCKSAVELPAIAMIDTTTEMIPFSMKARFFAHASRHPISPTITFITLKTALFYVTKMVSIQTSSCLVKMDRELIKLIATQGLHATSIPQPLSYTNEKTIKAIPTNARTVIKHLAI</sequence>